<sequence length="86" mass="9939">MVSPNLMFNLSDVVAGLALLRHCYVLRLLSSLEPIVSLLYCYCHHCKNNGEKANVKKGHCSQKRKMFLSKPTWKRMELESWITLSQ</sequence>
<reference evidence="1 2" key="1">
    <citation type="journal article" date="2023" name="Plants (Basel)">
        <title>Bridging the Gap: Combining Genomics and Transcriptomics Approaches to Understand Stylosanthes scabra, an Orphan Legume from the Brazilian Caatinga.</title>
        <authorList>
            <person name="Ferreira-Neto J.R.C."/>
            <person name="da Silva M.D."/>
            <person name="Binneck E."/>
            <person name="de Melo N.F."/>
            <person name="da Silva R.H."/>
            <person name="de Melo A.L.T.M."/>
            <person name="Pandolfi V."/>
            <person name="Bustamante F.O."/>
            <person name="Brasileiro-Vidal A.C."/>
            <person name="Benko-Iseppon A.M."/>
        </authorList>
    </citation>
    <scope>NUCLEOTIDE SEQUENCE [LARGE SCALE GENOMIC DNA]</scope>
    <source>
        <tissue evidence="1">Leaves</tissue>
    </source>
</reference>
<gene>
    <name evidence="1" type="ORF">PIB30_071347</name>
</gene>
<comment type="caution">
    <text evidence="1">The sequence shown here is derived from an EMBL/GenBank/DDBJ whole genome shotgun (WGS) entry which is preliminary data.</text>
</comment>
<evidence type="ECO:0000313" key="2">
    <source>
        <dbReference type="Proteomes" id="UP001341840"/>
    </source>
</evidence>
<protein>
    <submittedName>
        <fullName evidence="1">Uncharacterized protein</fullName>
    </submittedName>
</protein>
<organism evidence="1 2">
    <name type="scientific">Stylosanthes scabra</name>
    <dbReference type="NCBI Taxonomy" id="79078"/>
    <lineage>
        <taxon>Eukaryota</taxon>
        <taxon>Viridiplantae</taxon>
        <taxon>Streptophyta</taxon>
        <taxon>Embryophyta</taxon>
        <taxon>Tracheophyta</taxon>
        <taxon>Spermatophyta</taxon>
        <taxon>Magnoliopsida</taxon>
        <taxon>eudicotyledons</taxon>
        <taxon>Gunneridae</taxon>
        <taxon>Pentapetalae</taxon>
        <taxon>rosids</taxon>
        <taxon>fabids</taxon>
        <taxon>Fabales</taxon>
        <taxon>Fabaceae</taxon>
        <taxon>Papilionoideae</taxon>
        <taxon>50 kb inversion clade</taxon>
        <taxon>dalbergioids sensu lato</taxon>
        <taxon>Dalbergieae</taxon>
        <taxon>Pterocarpus clade</taxon>
        <taxon>Stylosanthes</taxon>
    </lineage>
</organism>
<dbReference type="EMBL" id="JASCZI010182065">
    <property type="protein sequence ID" value="MED6186920.1"/>
    <property type="molecule type" value="Genomic_DNA"/>
</dbReference>
<proteinExistence type="predicted"/>
<accession>A0ABU6WRK3</accession>
<keyword evidence="2" id="KW-1185">Reference proteome</keyword>
<name>A0ABU6WRK3_9FABA</name>
<dbReference type="Proteomes" id="UP001341840">
    <property type="component" value="Unassembled WGS sequence"/>
</dbReference>
<evidence type="ECO:0000313" key="1">
    <source>
        <dbReference type="EMBL" id="MED6186920.1"/>
    </source>
</evidence>